<dbReference type="EMBL" id="AP024110">
    <property type="protein sequence ID" value="BCM25279.1"/>
    <property type="molecule type" value="Genomic_DNA"/>
</dbReference>
<reference evidence="1" key="1">
    <citation type="journal article" date="2021" name="Arch. Microbiol.">
        <title>Methyloradius palustris gen. nov., sp. nov., a methanol-oxidizing bacterium isolated from snow.</title>
        <authorList>
            <person name="Miyadera T."/>
            <person name="Kojima H."/>
            <person name="Fukui M."/>
        </authorList>
    </citation>
    <scope>NUCLEOTIDE SEQUENCE</scope>
    <source>
        <strain evidence="1">Zm11</strain>
    </source>
</reference>
<protein>
    <submittedName>
        <fullName evidence="1">Glycosyl transferase</fullName>
    </submittedName>
</protein>
<evidence type="ECO:0000313" key="1">
    <source>
        <dbReference type="EMBL" id="BCM25279.1"/>
    </source>
</evidence>
<dbReference type="RefSeq" id="WP_221763385.1">
    <property type="nucleotide sequence ID" value="NZ_AP024110.1"/>
</dbReference>
<dbReference type="Gene3D" id="3.20.20.80">
    <property type="entry name" value="Glycosidases"/>
    <property type="match status" value="1"/>
</dbReference>
<dbReference type="GO" id="GO:0016740">
    <property type="term" value="F:transferase activity"/>
    <property type="evidence" value="ECO:0007669"/>
    <property type="project" value="UniProtKB-KW"/>
</dbReference>
<dbReference type="Proteomes" id="UP000826722">
    <property type="component" value="Chromosome"/>
</dbReference>
<dbReference type="KEGG" id="mpau:ZMTM_15380"/>
<sequence length="392" mass="46702">MGISRKQNIEAPDNSIKLIAMYFPQLHAIPENDEWWGKGFTDWDNVKSGVPQYDGHHQPRIPLKNNYYDQSELETLRWQINLAQQYGVHGFCHYHYWFDGKQLLETPTNLMLENKELDFPFCLSWANETWSKRWDGRDHHILIQQTHPATKHSWKKHYDYLIKAWKDPRAIKVDGKPVFVIYRPQRIEKIDGMLAYWRELAVKDGLPGLYFIFQKQYELPNSDCLNSFDAIFQFQPFEAVGSPSYNTRSIRHSQLFKLVRSLPEKYQDLLRGLRAKFIKELTFHNYEEAWQHIVEIRPDNKLTTYPGAFVDWDNTARYKKRATIFRGATPERFYFWMKKLVGTMSERKLPQNFIFLNAWNEWSEGTYLEPDEKTSHQYLEALEKALSTNSNN</sequence>
<proteinExistence type="predicted"/>
<dbReference type="PANTHER" id="PTHR41244">
    <property type="entry name" value="RHAMNAN SYNTHESIS F"/>
    <property type="match status" value="1"/>
</dbReference>
<organism evidence="1 2">
    <name type="scientific">Methyloradius palustris</name>
    <dbReference type="NCBI Taxonomy" id="2778876"/>
    <lineage>
        <taxon>Bacteria</taxon>
        <taxon>Pseudomonadati</taxon>
        <taxon>Pseudomonadota</taxon>
        <taxon>Betaproteobacteria</taxon>
        <taxon>Nitrosomonadales</taxon>
        <taxon>Methylophilaceae</taxon>
        <taxon>Methyloradius</taxon>
    </lineage>
</organism>
<dbReference type="InterPro" id="IPR032719">
    <property type="entry name" value="WbsX"/>
</dbReference>
<dbReference type="Pfam" id="PF14307">
    <property type="entry name" value="Glyco_tran_WbsX"/>
    <property type="match status" value="1"/>
</dbReference>
<name>A0A8D5FZR5_9PROT</name>
<dbReference type="AlphaFoldDB" id="A0A8D5FZR5"/>
<dbReference type="CDD" id="cd11579">
    <property type="entry name" value="Glyco_tran_WbsX"/>
    <property type="match status" value="1"/>
</dbReference>
<dbReference type="PANTHER" id="PTHR41244:SF1">
    <property type="entry name" value="GLYCOSYLTRANSFERASE"/>
    <property type="match status" value="1"/>
</dbReference>
<accession>A0A8D5FZR5</accession>
<keyword evidence="2" id="KW-1185">Reference proteome</keyword>
<keyword evidence="1" id="KW-0808">Transferase</keyword>
<gene>
    <name evidence="1" type="ORF">ZMTM_15380</name>
</gene>
<evidence type="ECO:0000313" key="2">
    <source>
        <dbReference type="Proteomes" id="UP000826722"/>
    </source>
</evidence>